<dbReference type="Pfam" id="PF26168">
    <property type="entry name" value="Glyco_transf_N"/>
    <property type="match status" value="1"/>
</dbReference>
<keyword evidence="2" id="KW-0808">Transferase</keyword>
<name>A0A6P5NIB6_ARADU</name>
<protein>
    <submittedName>
        <fullName evidence="5">UDP-glycosyltransferase 83A1-like</fullName>
    </submittedName>
</protein>
<evidence type="ECO:0000313" key="5">
    <source>
        <dbReference type="RefSeq" id="XP_020997372.1"/>
    </source>
</evidence>
<reference evidence="4" key="1">
    <citation type="journal article" date="2016" name="Nat. Genet.">
        <title>The genome sequences of Arachis duranensis and Arachis ipaensis, the diploid ancestors of cultivated peanut.</title>
        <authorList>
            <person name="Bertioli D.J."/>
            <person name="Cannon S.B."/>
            <person name="Froenicke L."/>
            <person name="Huang G."/>
            <person name="Farmer A.D."/>
            <person name="Cannon E.K."/>
            <person name="Liu X."/>
            <person name="Gao D."/>
            <person name="Clevenger J."/>
            <person name="Dash S."/>
            <person name="Ren L."/>
            <person name="Moretzsohn M.C."/>
            <person name="Shirasawa K."/>
            <person name="Huang W."/>
            <person name="Vidigal B."/>
            <person name="Abernathy B."/>
            <person name="Chu Y."/>
            <person name="Niederhuth C.E."/>
            <person name="Umale P."/>
            <person name="Araujo A.C."/>
            <person name="Kozik A."/>
            <person name="Kim K.D."/>
            <person name="Burow M.D."/>
            <person name="Varshney R.K."/>
            <person name="Wang X."/>
            <person name="Zhang X."/>
            <person name="Barkley N."/>
            <person name="Guimaraes P.M."/>
            <person name="Isobe S."/>
            <person name="Guo B."/>
            <person name="Liao B."/>
            <person name="Stalker H.T."/>
            <person name="Schmitz R.J."/>
            <person name="Scheffler B.E."/>
            <person name="Leal-Bertioli S.C."/>
            <person name="Xun X."/>
            <person name="Jackson S.A."/>
            <person name="Michelmore R."/>
            <person name="Ozias-Akins P."/>
        </authorList>
    </citation>
    <scope>NUCLEOTIDE SEQUENCE [LARGE SCALE GENOMIC DNA]</scope>
    <source>
        <strain evidence="4">cv. V14167</strain>
    </source>
</reference>
<dbReference type="AlphaFoldDB" id="A0A6P5NIB6"/>
<dbReference type="InterPro" id="IPR002213">
    <property type="entry name" value="UDP_glucos_trans"/>
</dbReference>
<dbReference type="Gene3D" id="3.40.50.2000">
    <property type="entry name" value="Glycogen Phosphorylase B"/>
    <property type="match status" value="2"/>
</dbReference>
<dbReference type="GeneID" id="107486267"/>
<dbReference type="GO" id="GO:0080043">
    <property type="term" value="F:quercetin 3-O-glucosyltransferase activity"/>
    <property type="evidence" value="ECO:0007669"/>
    <property type="project" value="TreeGrafter"/>
</dbReference>
<accession>A0A6P5NIB6</accession>
<comment type="similarity">
    <text evidence="1">Belongs to the UDP-glycosyltransferase family.</text>
</comment>
<dbReference type="SUPFAM" id="SSF53756">
    <property type="entry name" value="UDP-Glycosyltransferase/glycogen phosphorylase"/>
    <property type="match status" value="1"/>
</dbReference>
<gene>
    <name evidence="5" type="primary">LOC107486267</name>
</gene>
<dbReference type="CDD" id="cd03784">
    <property type="entry name" value="GT1_Gtf-like"/>
    <property type="match status" value="1"/>
</dbReference>
<proteinExistence type="inferred from homology"/>
<dbReference type="Pfam" id="PF00201">
    <property type="entry name" value="UDPGT"/>
    <property type="match status" value="1"/>
</dbReference>
<dbReference type="PANTHER" id="PTHR11926:SF1412">
    <property type="entry name" value="UDP-GLYCOSYLTRANSFERASE 83A1-LIKE"/>
    <property type="match status" value="1"/>
</dbReference>
<dbReference type="Proteomes" id="UP000515211">
    <property type="component" value="Chromosome 4"/>
</dbReference>
<sequence>MCEAHILVIPFPAQGHIIPLIKLSHQLVKHGIKVTFVNIDFVHNQIMKSSLGEGVADHNNYKDAMIELVSIPDGLEDGDNRSLLLGKLTESTCKVMPKKLEMLIEDINKSNNNNNNNGNKISCLVIDENFGWGIEVAKKMGIRAVAFWPASASLLALHFNIQKLLDDGLIVANDRNMNNISVKLADWIICNTNYDYEPATFDFAPQIIPIGPILATNDHVGSFWPEDSSCLNWLDQQETNSVIYVAFGSVTIFDHSQLQELALGLELSNRPFLLVIRADINNGKNQSFLKEFEERVFPFGKVVQWAPQEKVLSHPSIACFISHCGWNSTMEGVVNGVPFLCCPYFADQFFNQTLICDAWKVGLRLVPMDGIILTREEIACKIQKLFHEGEFKVMAMERNQ</sequence>
<evidence type="ECO:0000313" key="4">
    <source>
        <dbReference type="Proteomes" id="UP000515211"/>
    </source>
</evidence>
<reference evidence="5" key="2">
    <citation type="submission" date="2025-08" db="UniProtKB">
        <authorList>
            <consortium name="RefSeq"/>
        </authorList>
    </citation>
    <scope>IDENTIFICATION</scope>
    <source>
        <tissue evidence="5">Whole plant</tissue>
    </source>
</reference>
<dbReference type="RefSeq" id="XP_020997372.1">
    <property type="nucleotide sequence ID" value="XM_021141713.2"/>
</dbReference>
<dbReference type="PANTHER" id="PTHR11926">
    <property type="entry name" value="GLUCOSYL/GLUCURONOSYL TRANSFERASES"/>
    <property type="match status" value="1"/>
</dbReference>
<dbReference type="KEGG" id="adu:107486267"/>
<evidence type="ECO:0000256" key="1">
    <source>
        <dbReference type="ARBA" id="ARBA00009995"/>
    </source>
</evidence>
<feature type="domain" description="Glycosyltransferase N-terminal" evidence="3">
    <location>
        <begin position="6"/>
        <end position="41"/>
    </location>
</feature>
<dbReference type="FunFam" id="3.40.50.2000:FF:000061">
    <property type="entry name" value="UDP-glycosyltransferase 83A1"/>
    <property type="match status" value="1"/>
</dbReference>
<evidence type="ECO:0000259" key="3">
    <source>
        <dbReference type="Pfam" id="PF26168"/>
    </source>
</evidence>
<organism evidence="4 5">
    <name type="scientific">Arachis duranensis</name>
    <name type="common">Wild peanut</name>
    <dbReference type="NCBI Taxonomy" id="130453"/>
    <lineage>
        <taxon>Eukaryota</taxon>
        <taxon>Viridiplantae</taxon>
        <taxon>Streptophyta</taxon>
        <taxon>Embryophyta</taxon>
        <taxon>Tracheophyta</taxon>
        <taxon>Spermatophyta</taxon>
        <taxon>Magnoliopsida</taxon>
        <taxon>eudicotyledons</taxon>
        <taxon>Gunneridae</taxon>
        <taxon>Pentapetalae</taxon>
        <taxon>rosids</taxon>
        <taxon>fabids</taxon>
        <taxon>Fabales</taxon>
        <taxon>Fabaceae</taxon>
        <taxon>Papilionoideae</taxon>
        <taxon>50 kb inversion clade</taxon>
        <taxon>dalbergioids sensu lato</taxon>
        <taxon>Dalbergieae</taxon>
        <taxon>Pterocarpus clade</taxon>
        <taxon>Arachis</taxon>
    </lineage>
</organism>
<dbReference type="GO" id="GO:0080044">
    <property type="term" value="F:quercetin 7-O-glucosyltransferase activity"/>
    <property type="evidence" value="ECO:0007669"/>
    <property type="project" value="TreeGrafter"/>
</dbReference>
<evidence type="ECO:0000256" key="2">
    <source>
        <dbReference type="ARBA" id="ARBA00022679"/>
    </source>
</evidence>
<keyword evidence="4" id="KW-1185">Reference proteome</keyword>
<dbReference type="InterPro" id="IPR058980">
    <property type="entry name" value="Glyco_transf_N"/>
</dbReference>